<name>A0AAW2EMV2_9HYME</name>
<evidence type="ECO:0000313" key="2">
    <source>
        <dbReference type="Proteomes" id="UP001430953"/>
    </source>
</evidence>
<keyword evidence="2" id="KW-1185">Reference proteome</keyword>
<comment type="caution">
    <text evidence="1">The sequence shown here is derived from an EMBL/GenBank/DDBJ whole genome shotgun (WGS) entry which is preliminary data.</text>
</comment>
<sequence>MRFNKVNLCILLENYYYFVHKFMKDVILKHCYYSISHDLAVHYARPRVSDSSRFNLKIKHIIRYANKYIFQIDVLKYIRVSRVSINISCDLNRSLAYDPFPPLSKHVMIETSEK</sequence>
<dbReference type="AlphaFoldDB" id="A0AAW2EMV2"/>
<reference evidence="1 2" key="1">
    <citation type="submission" date="2023-03" db="EMBL/GenBank/DDBJ databases">
        <title>High recombination rates correlate with genetic variation in Cardiocondyla obscurior ants.</title>
        <authorList>
            <person name="Errbii M."/>
        </authorList>
    </citation>
    <scope>NUCLEOTIDE SEQUENCE [LARGE SCALE GENOMIC DNA]</scope>
    <source>
        <strain evidence="1">Alpha-2009</strain>
        <tissue evidence="1">Whole body</tissue>
    </source>
</reference>
<dbReference type="EMBL" id="JADYXP020000019">
    <property type="protein sequence ID" value="KAL0105088.1"/>
    <property type="molecule type" value="Genomic_DNA"/>
</dbReference>
<protein>
    <submittedName>
        <fullName evidence="1">Uncharacterized protein</fullName>
    </submittedName>
</protein>
<dbReference type="Proteomes" id="UP001430953">
    <property type="component" value="Unassembled WGS sequence"/>
</dbReference>
<proteinExistence type="predicted"/>
<evidence type="ECO:0000313" key="1">
    <source>
        <dbReference type="EMBL" id="KAL0105088.1"/>
    </source>
</evidence>
<accession>A0AAW2EMV2</accession>
<organism evidence="1 2">
    <name type="scientific">Cardiocondyla obscurior</name>
    <dbReference type="NCBI Taxonomy" id="286306"/>
    <lineage>
        <taxon>Eukaryota</taxon>
        <taxon>Metazoa</taxon>
        <taxon>Ecdysozoa</taxon>
        <taxon>Arthropoda</taxon>
        <taxon>Hexapoda</taxon>
        <taxon>Insecta</taxon>
        <taxon>Pterygota</taxon>
        <taxon>Neoptera</taxon>
        <taxon>Endopterygota</taxon>
        <taxon>Hymenoptera</taxon>
        <taxon>Apocrita</taxon>
        <taxon>Aculeata</taxon>
        <taxon>Formicoidea</taxon>
        <taxon>Formicidae</taxon>
        <taxon>Myrmicinae</taxon>
        <taxon>Cardiocondyla</taxon>
    </lineage>
</organism>
<gene>
    <name evidence="1" type="ORF">PUN28_016619</name>
</gene>